<reference evidence="2" key="1">
    <citation type="submission" date="2016-11" db="UniProtKB">
        <authorList>
            <consortium name="WormBaseParasite"/>
        </authorList>
    </citation>
    <scope>IDENTIFICATION</scope>
</reference>
<protein>
    <submittedName>
        <fullName evidence="2">Uncharacterized protein</fullName>
    </submittedName>
</protein>
<proteinExistence type="predicted"/>
<dbReference type="Proteomes" id="UP000095281">
    <property type="component" value="Unplaced"/>
</dbReference>
<evidence type="ECO:0000313" key="2">
    <source>
        <dbReference type="WBParaSite" id="MhA1_Contig2284.frz3.gene4"/>
    </source>
</evidence>
<sequence>MRIHTRSNVSYLIPIINEPINYGIRTKKLMGKKLKEYVTTTLTSSKIFYVFGGEICKKMFEELKIMKFCIRCSAELNSTNYNNNIALVCNDCCSPRPTNEPQTQQQQPTLQLQNVPASRGSCYFVRTILSFNRDYTKLRGFHEISE</sequence>
<evidence type="ECO:0000313" key="1">
    <source>
        <dbReference type="Proteomes" id="UP000095281"/>
    </source>
</evidence>
<name>A0A1I8BH39_MELHA</name>
<organism evidence="1 2">
    <name type="scientific">Meloidogyne hapla</name>
    <name type="common">Root-knot nematode worm</name>
    <dbReference type="NCBI Taxonomy" id="6305"/>
    <lineage>
        <taxon>Eukaryota</taxon>
        <taxon>Metazoa</taxon>
        <taxon>Ecdysozoa</taxon>
        <taxon>Nematoda</taxon>
        <taxon>Chromadorea</taxon>
        <taxon>Rhabditida</taxon>
        <taxon>Tylenchina</taxon>
        <taxon>Tylenchomorpha</taxon>
        <taxon>Tylenchoidea</taxon>
        <taxon>Meloidogynidae</taxon>
        <taxon>Meloidogyninae</taxon>
        <taxon>Meloidogyne</taxon>
    </lineage>
</organism>
<dbReference type="AlphaFoldDB" id="A0A1I8BH39"/>
<dbReference type="WBParaSite" id="MhA1_Contig2284.frz3.gene4">
    <property type="protein sequence ID" value="MhA1_Contig2284.frz3.gene4"/>
    <property type="gene ID" value="MhA1_Contig2284.frz3.gene4"/>
</dbReference>
<accession>A0A1I8BH39</accession>
<keyword evidence="1" id="KW-1185">Reference proteome</keyword>